<dbReference type="Pfam" id="PF01762">
    <property type="entry name" value="Galactosyl_T"/>
    <property type="match status" value="1"/>
</dbReference>
<evidence type="ECO:0000256" key="6">
    <source>
        <dbReference type="ARBA" id="ARBA00022692"/>
    </source>
</evidence>
<gene>
    <name evidence="13" type="ORF">TCHU04912_LOCUS11127</name>
</gene>
<dbReference type="InterPro" id="IPR002659">
    <property type="entry name" value="Glyco_trans_31"/>
</dbReference>
<dbReference type="GO" id="GO:0000139">
    <property type="term" value="C:Golgi membrane"/>
    <property type="evidence" value="ECO:0007669"/>
    <property type="project" value="UniProtKB-SubCell"/>
</dbReference>
<keyword evidence="6" id="KW-0812">Transmembrane</keyword>
<evidence type="ECO:0000256" key="8">
    <source>
        <dbReference type="ARBA" id="ARBA00022989"/>
    </source>
</evidence>
<evidence type="ECO:0000256" key="9">
    <source>
        <dbReference type="ARBA" id="ARBA00023034"/>
    </source>
</evidence>
<name>A0A7S1STY7_9CHLO</name>
<evidence type="ECO:0000256" key="1">
    <source>
        <dbReference type="ARBA" id="ARBA00004323"/>
    </source>
</evidence>
<dbReference type="AlphaFoldDB" id="A0A7S1STY7"/>
<organism evidence="13">
    <name type="scientific">Tetraselmis chuii</name>
    <dbReference type="NCBI Taxonomy" id="63592"/>
    <lineage>
        <taxon>Eukaryota</taxon>
        <taxon>Viridiplantae</taxon>
        <taxon>Chlorophyta</taxon>
        <taxon>core chlorophytes</taxon>
        <taxon>Chlorodendrophyceae</taxon>
        <taxon>Chlorodendrales</taxon>
        <taxon>Chlorodendraceae</taxon>
        <taxon>Tetraselmis</taxon>
    </lineage>
</organism>
<comment type="cofactor">
    <cofactor evidence="11">
        <name>Mn(2+)</name>
        <dbReference type="ChEBI" id="CHEBI:29035"/>
    </cofactor>
</comment>
<keyword evidence="7" id="KW-0735">Signal-anchor</keyword>
<keyword evidence="4 11" id="KW-0328">Glycosyltransferase</keyword>
<evidence type="ECO:0000256" key="5">
    <source>
        <dbReference type="ARBA" id="ARBA00022679"/>
    </source>
</evidence>
<evidence type="ECO:0000313" key="13">
    <source>
        <dbReference type="EMBL" id="CAD9208889.1"/>
    </source>
</evidence>
<comment type="pathway">
    <text evidence="2">Protein modification; protein glycosylation.</text>
</comment>
<evidence type="ECO:0000256" key="4">
    <source>
        <dbReference type="ARBA" id="ARBA00022676"/>
    </source>
</evidence>
<keyword evidence="5" id="KW-0808">Transferase</keyword>
<dbReference type="PANTHER" id="PTHR11214">
    <property type="entry name" value="BETA-1,3-N-ACETYLGLUCOSAMINYLTRANSFERASE"/>
    <property type="match status" value="1"/>
</dbReference>
<keyword evidence="10" id="KW-0472">Membrane</keyword>
<keyword evidence="9 11" id="KW-0333">Golgi apparatus</keyword>
<keyword evidence="11" id="KW-0464">Manganese</keyword>
<comment type="subcellular location">
    <subcellularLocation>
        <location evidence="1 11">Golgi apparatus membrane</location>
        <topology evidence="1 11">Single-pass type II membrane protein</topology>
    </subcellularLocation>
</comment>
<comment type="similarity">
    <text evidence="3 11">Belongs to the glycosyltransferase 31 family.</text>
</comment>
<evidence type="ECO:0000256" key="10">
    <source>
        <dbReference type="ARBA" id="ARBA00023136"/>
    </source>
</evidence>
<dbReference type="PANTHER" id="PTHR11214:SF85">
    <property type="entry name" value="BETA-1,3-GALACTOSYLTRANSFERASE 12-RELATED"/>
    <property type="match status" value="1"/>
</dbReference>
<dbReference type="Gene3D" id="3.90.550.50">
    <property type="match status" value="1"/>
</dbReference>
<proteinExistence type="inferred from homology"/>
<evidence type="ECO:0000256" key="12">
    <source>
        <dbReference type="SAM" id="MobiDB-lite"/>
    </source>
</evidence>
<dbReference type="EMBL" id="HBGG01021387">
    <property type="protein sequence ID" value="CAD9208889.1"/>
    <property type="molecule type" value="Transcribed_RNA"/>
</dbReference>
<reference evidence="13" key="1">
    <citation type="submission" date="2021-01" db="EMBL/GenBank/DDBJ databases">
        <authorList>
            <person name="Corre E."/>
            <person name="Pelletier E."/>
            <person name="Niang G."/>
            <person name="Scheremetjew M."/>
            <person name="Finn R."/>
            <person name="Kale V."/>
            <person name="Holt S."/>
            <person name="Cochrane G."/>
            <person name="Meng A."/>
            <person name="Brown T."/>
            <person name="Cohen L."/>
        </authorList>
    </citation>
    <scope>NUCLEOTIDE SEQUENCE</scope>
    <source>
        <strain evidence="13">PLY429</strain>
    </source>
</reference>
<evidence type="ECO:0000256" key="11">
    <source>
        <dbReference type="RuleBase" id="RU363063"/>
    </source>
</evidence>
<keyword evidence="8" id="KW-1133">Transmembrane helix</keyword>
<accession>A0A7S1STY7</accession>
<evidence type="ECO:0000256" key="3">
    <source>
        <dbReference type="ARBA" id="ARBA00008661"/>
    </source>
</evidence>
<evidence type="ECO:0000256" key="2">
    <source>
        <dbReference type="ARBA" id="ARBA00004922"/>
    </source>
</evidence>
<dbReference type="EC" id="2.4.1.-" evidence="11"/>
<dbReference type="GO" id="GO:0008378">
    <property type="term" value="F:galactosyltransferase activity"/>
    <property type="evidence" value="ECO:0007669"/>
    <property type="project" value="TreeGrafter"/>
</dbReference>
<protein>
    <recommendedName>
        <fullName evidence="11">Hexosyltransferase</fullName>
        <ecNumber evidence="11">2.4.1.-</ecNumber>
    </recommendedName>
</protein>
<evidence type="ECO:0000256" key="7">
    <source>
        <dbReference type="ARBA" id="ARBA00022968"/>
    </source>
</evidence>
<feature type="region of interest" description="Disordered" evidence="12">
    <location>
        <begin position="289"/>
        <end position="317"/>
    </location>
</feature>
<sequence>MKRMEEDHGFVMRFVVGQTSDPEHAIALKKEMEEFGPFLRLPVNDTYRGLPWKTHAFLVTVFRQHNPKFVVKVDDDVYVRLDRLRLALAQYNEHGFEVVSCMRRLQIESHLGHGNYEPANGMFGSDKYHTFPLGSFYVLANKVVKMISSVEDPTWLRHLANEDSMLGAWMLSFNVKPFDDRRLCTMKCLPVTVATAATHFTHTPNVFSYHESCSNSSTVPRDFSELPILRPSMAFTANETDGLPVFSADPWSTSLPGERPPTAADFHFSRNGGAGERPAQPAIHEMIEQRRAERERRRVEMRAERLAARTSNHDSEE</sequence>
<dbReference type="UniPathway" id="UPA00378"/>